<proteinExistence type="predicted"/>
<name>A0ACD3AA46_9AGAR</name>
<accession>A0ACD3AA46</accession>
<evidence type="ECO:0000313" key="1">
    <source>
        <dbReference type="EMBL" id="TFK62550.1"/>
    </source>
</evidence>
<protein>
    <submittedName>
        <fullName evidence="1">Uncharacterized protein</fullName>
    </submittedName>
</protein>
<dbReference type="EMBL" id="ML208574">
    <property type="protein sequence ID" value="TFK62550.1"/>
    <property type="molecule type" value="Genomic_DNA"/>
</dbReference>
<reference evidence="1 2" key="1">
    <citation type="journal article" date="2019" name="Nat. Ecol. Evol.">
        <title>Megaphylogeny resolves global patterns of mushroom evolution.</title>
        <authorList>
            <person name="Varga T."/>
            <person name="Krizsan K."/>
            <person name="Foldi C."/>
            <person name="Dima B."/>
            <person name="Sanchez-Garcia M."/>
            <person name="Sanchez-Ramirez S."/>
            <person name="Szollosi G.J."/>
            <person name="Szarkandi J.G."/>
            <person name="Papp V."/>
            <person name="Albert L."/>
            <person name="Andreopoulos W."/>
            <person name="Angelini C."/>
            <person name="Antonin V."/>
            <person name="Barry K.W."/>
            <person name="Bougher N.L."/>
            <person name="Buchanan P."/>
            <person name="Buyck B."/>
            <person name="Bense V."/>
            <person name="Catcheside P."/>
            <person name="Chovatia M."/>
            <person name="Cooper J."/>
            <person name="Damon W."/>
            <person name="Desjardin D."/>
            <person name="Finy P."/>
            <person name="Geml J."/>
            <person name="Haridas S."/>
            <person name="Hughes K."/>
            <person name="Justo A."/>
            <person name="Karasinski D."/>
            <person name="Kautmanova I."/>
            <person name="Kiss B."/>
            <person name="Kocsube S."/>
            <person name="Kotiranta H."/>
            <person name="LaButti K.M."/>
            <person name="Lechner B.E."/>
            <person name="Liimatainen K."/>
            <person name="Lipzen A."/>
            <person name="Lukacs Z."/>
            <person name="Mihaltcheva S."/>
            <person name="Morgado L.N."/>
            <person name="Niskanen T."/>
            <person name="Noordeloos M.E."/>
            <person name="Ohm R.A."/>
            <person name="Ortiz-Santana B."/>
            <person name="Ovrebo C."/>
            <person name="Racz N."/>
            <person name="Riley R."/>
            <person name="Savchenko A."/>
            <person name="Shiryaev A."/>
            <person name="Soop K."/>
            <person name="Spirin V."/>
            <person name="Szebenyi C."/>
            <person name="Tomsovsky M."/>
            <person name="Tulloss R.E."/>
            <person name="Uehling J."/>
            <person name="Grigoriev I.V."/>
            <person name="Vagvolgyi C."/>
            <person name="Papp T."/>
            <person name="Martin F.M."/>
            <person name="Miettinen O."/>
            <person name="Hibbett D.S."/>
            <person name="Nagy L.G."/>
        </authorList>
    </citation>
    <scope>NUCLEOTIDE SEQUENCE [LARGE SCALE GENOMIC DNA]</scope>
    <source>
        <strain evidence="1 2">NL-1719</strain>
    </source>
</reference>
<dbReference type="Proteomes" id="UP000308600">
    <property type="component" value="Unassembled WGS sequence"/>
</dbReference>
<evidence type="ECO:0000313" key="2">
    <source>
        <dbReference type="Proteomes" id="UP000308600"/>
    </source>
</evidence>
<gene>
    <name evidence="1" type="ORF">BDN72DRAFT_384504</name>
</gene>
<keyword evidence="2" id="KW-1185">Reference proteome</keyword>
<sequence>MRTFSPCSTQEASQPSVTLGASSAPPSSAHRTEGLISGNPVSLVSGPQPPGSAGGAAPPSVPPSARETGSLLTSSSSAMVGRMVYGIRNSSALMLAQDLRELAKIPFPDQPSQPPDRHESRTALLRLQPCQRRRRRS</sequence>
<organism evidence="1 2">
    <name type="scientific">Pluteus cervinus</name>
    <dbReference type="NCBI Taxonomy" id="181527"/>
    <lineage>
        <taxon>Eukaryota</taxon>
        <taxon>Fungi</taxon>
        <taxon>Dikarya</taxon>
        <taxon>Basidiomycota</taxon>
        <taxon>Agaricomycotina</taxon>
        <taxon>Agaricomycetes</taxon>
        <taxon>Agaricomycetidae</taxon>
        <taxon>Agaricales</taxon>
        <taxon>Pluteineae</taxon>
        <taxon>Pluteaceae</taxon>
        <taxon>Pluteus</taxon>
    </lineage>
</organism>